<feature type="region of interest" description="Disordered" evidence="1">
    <location>
        <begin position="1"/>
        <end position="59"/>
    </location>
</feature>
<evidence type="ECO:0000256" key="1">
    <source>
        <dbReference type="SAM" id="MobiDB-lite"/>
    </source>
</evidence>
<feature type="region of interest" description="Disordered" evidence="1">
    <location>
        <begin position="153"/>
        <end position="190"/>
    </location>
</feature>
<reference evidence="3 4" key="1">
    <citation type="journal article" date="2016" name="Mol. Biol. Evol.">
        <title>Comparative Genomics of Early-Diverging Mushroom-Forming Fungi Provides Insights into the Origins of Lignocellulose Decay Capabilities.</title>
        <authorList>
            <person name="Nagy L.G."/>
            <person name="Riley R."/>
            <person name="Tritt A."/>
            <person name="Adam C."/>
            <person name="Daum C."/>
            <person name="Floudas D."/>
            <person name="Sun H."/>
            <person name="Yadav J.S."/>
            <person name="Pangilinan J."/>
            <person name="Larsson K.H."/>
            <person name="Matsuura K."/>
            <person name="Barry K."/>
            <person name="Labutti K."/>
            <person name="Kuo R."/>
            <person name="Ohm R.A."/>
            <person name="Bhattacharya S.S."/>
            <person name="Shirouzu T."/>
            <person name="Yoshinaga Y."/>
            <person name="Martin F.M."/>
            <person name="Grigoriev I.V."/>
            <person name="Hibbett D.S."/>
        </authorList>
    </citation>
    <scope>NUCLEOTIDE SEQUENCE [LARGE SCALE GENOMIC DNA]</scope>
    <source>
        <strain evidence="3 4">CBS 109695</strain>
    </source>
</reference>
<feature type="transmembrane region" description="Helical" evidence="2">
    <location>
        <begin position="68"/>
        <end position="87"/>
    </location>
</feature>
<name>A0A165WLE9_9AGAM</name>
<keyword evidence="4" id="KW-1185">Reference proteome</keyword>
<protein>
    <submittedName>
        <fullName evidence="3">Uncharacterized protein</fullName>
    </submittedName>
</protein>
<keyword evidence="2" id="KW-0472">Membrane</keyword>
<dbReference type="AlphaFoldDB" id="A0A165WLE9"/>
<sequence length="379" mass="45117">MSTYTSSGPPTYHSATQSDTYPESAQNHQPRTDRGRPQVPPLFESEEREPLLPRKQQATSSTISLNKILSILLIVAAFSLYHVGWWARWDAGCQNRNLVQWERELKMKKVQEREREVQWGRQVDSNREQERLREAQREARDLEWGRQMNDKLEQERVQERSREDQRERADLERRRQMDDKLKQEREQERLREAQRKQVDLEWGREMDDKREQERIREAQWYMSQDQRERLGLHWDRPLTGNCISHGVRSYQARLLDAASYSYNRIVPCREMPLDIQGVSVKASYCETKGKEMWGHWNVENDPLCTPVFQAWREDACVAPGSRRRLASARLDYIPQGEDALQLCASTPIRFKDMYFDHPLSCAWSEWGLWGHWEYDDNSC</sequence>
<evidence type="ECO:0000313" key="4">
    <source>
        <dbReference type="Proteomes" id="UP000076532"/>
    </source>
</evidence>
<feature type="compositionally biased region" description="Polar residues" evidence="1">
    <location>
        <begin position="1"/>
        <end position="29"/>
    </location>
</feature>
<proteinExistence type="predicted"/>
<keyword evidence="2" id="KW-0812">Transmembrane</keyword>
<gene>
    <name evidence="3" type="ORF">FIBSPDRAFT_1052785</name>
</gene>
<evidence type="ECO:0000256" key="2">
    <source>
        <dbReference type="SAM" id="Phobius"/>
    </source>
</evidence>
<dbReference type="EMBL" id="KV417741">
    <property type="protein sequence ID" value="KZP07723.1"/>
    <property type="molecule type" value="Genomic_DNA"/>
</dbReference>
<evidence type="ECO:0000313" key="3">
    <source>
        <dbReference type="EMBL" id="KZP07723.1"/>
    </source>
</evidence>
<dbReference type="OrthoDB" id="3153758at2759"/>
<organism evidence="3 4">
    <name type="scientific">Athelia psychrophila</name>
    <dbReference type="NCBI Taxonomy" id="1759441"/>
    <lineage>
        <taxon>Eukaryota</taxon>
        <taxon>Fungi</taxon>
        <taxon>Dikarya</taxon>
        <taxon>Basidiomycota</taxon>
        <taxon>Agaricomycotina</taxon>
        <taxon>Agaricomycetes</taxon>
        <taxon>Agaricomycetidae</taxon>
        <taxon>Atheliales</taxon>
        <taxon>Atheliaceae</taxon>
        <taxon>Athelia</taxon>
    </lineage>
</organism>
<keyword evidence="2" id="KW-1133">Transmembrane helix</keyword>
<dbReference type="Proteomes" id="UP000076532">
    <property type="component" value="Unassembled WGS sequence"/>
</dbReference>
<accession>A0A165WLE9</accession>